<dbReference type="STRING" id="394193.SAMN04489732_101235"/>
<dbReference type="InterPro" id="IPR001279">
    <property type="entry name" value="Metallo-B-lactamas"/>
</dbReference>
<dbReference type="SUPFAM" id="SSF56281">
    <property type="entry name" value="Metallo-hydrolase/oxidoreductase"/>
    <property type="match status" value="1"/>
</dbReference>
<dbReference type="InterPro" id="IPR050855">
    <property type="entry name" value="NDM-1-like"/>
</dbReference>
<dbReference type="Proteomes" id="UP000198582">
    <property type="component" value="Unassembled WGS sequence"/>
</dbReference>
<dbReference type="AlphaFoldDB" id="A0A1H8Q808"/>
<evidence type="ECO:0000259" key="1">
    <source>
        <dbReference type="SMART" id="SM00849"/>
    </source>
</evidence>
<dbReference type="Pfam" id="PF00753">
    <property type="entry name" value="Lactamase_B"/>
    <property type="match status" value="1"/>
</dbReference>
<dbReference type="Gene3D" id="3.60.15.10">
    <property type="entry name" value="Ribonuclease Z/Hydroxyacylglutathione hydrolase-like"/>
    <property type="match status" value="1"/>
</dbReference>
<dbReference type="CDD" id="cd16282">
    <property type="entry name" value="metallo-hydrolase-like_MBL-fold"/>
    <property type="match status" value="1"/>
</dbReference>
<dbReference type="PANTHER" id="PTHR42951:SF4">
    <property type="entry name" value="ACYL-COENZYME A THIOESTERASE MBLAC2"/>
    <property type="match status" value="1"/>
</dbReference>
<keyword evidence="3" id="KW-1185">Reference proteome</keyword>
<dbReference type="EMBL" id="FOEF01000001">
    <property type="protein sequence ID" value="SEO50074.1"/>
    <property type="molecule type" value="Genomic_DNA"/>
</dbReference>
<dbReference type="InterPro" id="IPR036866">
    <property type="entry name" value="RibonucZ/Hydroxyglut_hydro"/>
</dbReference>
<name>A0A1H8Q808_9PSEU</name>
<evidence type="ECO:0000313" key="2">
    <source>
        <dbReference type="EMBL" id="SEO50074.1"/>
    </source>
</evidence>
<proteinExistence type="predicted"/>
<organism evidence="2 3">
    <name type="scientific">Amycolatopsis saalfeldensis</name>
    <dbReference type="NCBI Taxonomy" id="394193"/>
    <lineage>
        <taxon>Bacteria</taxon>
        <taxon>Bacillati</taxon>
        <taxon>Actinomycetota</taxon>
        <taxon>Actinomycetes</taxon>
        <taxon>Pseudonocardiales</taxon>
        <taxon>Pseudonocardiaceae</taxon>
        <taxon>Amycolatopsis</taxon>
    </lineage>
</organism>
<protein>
    <submittedName>
        <fullName evidence="2">Cyclase</fullName>
    </submittedName>
</protein>
<dbReference type="SMART" id="SM00849">
    <property type="entry name" value="Lactamase_B"/>
    <property type="match status" value="1"/>
</dbReference>
<evidence type="ECO:0000313" key="3">
    <source>
        <dbReference type="Proteomes" id="UP000198582"/>
    </source>
</evidence>
<gene>
    <name evidence="2" type="ORF">SAMN04489732_101235</name>
</gene>
<dbReference type="PANTHER" id="PTHR42951">
    <property type="entry name" value="METALLO-BETA-LACTAMASE DOMAIN-CONTAINING"/>
    <property type="match status" value="1"/>
</dbReference>
<sequence length="331" mass="35594">MIHYHAVVRYHGGTAHEGDSMPAIRRNIVPLRYSDPSVVAYVRSPSDWLVSNCGWIRGRDGVLLVDTCGTERDTLDLVKDVRKYSTVEMPLTLVITHAHGTHHNGAGVALRNGGRILAAPAAVPIVRAGPQRNEEAFSCSHWGTLEAPAPESVYAVTAPAEINLGGVVVEIVPFPGVAHTDGDLVLFEPRTGTLFTGDLLSVGATPMAVHGSVPGWLDALEWMDKMFPGVRTFVPGHGGLSHPGSFPVAVLRTYLHWLLDATAAEGTPDFPALAAIARRRWPHWNNPERHVGNLMRAHADQHGGHLQEDKAISAILDAAGGKIDLDARLGL</sequence>
<feature type="domain" description="Metallo-beta-lactamase" evidence="1">
    <location>
        <begin position="50"/>
        <end position="237"/>
    </location>
</feature>
<accession>A0A1H8Q808</accession>
<reference evidence="2 3" key="1">
    <citation type="submission" date="2016-10" db="EMBL/GenBank/DDBJ databases">
        <authorList>
            <person name="de Groot N.N."/>
        </authorList>
    </citation>
    <scope>NUCLEOTIDE SEQUENCE [LARGE SCALE GENOMIC DNA]</scope>
    <source>
        <strain evidence="2 3">DSM 44993</strain>
    </source>
</reference>